<dbReference type="InterPro" id="IPR045920">
    <property type="entry name" value="DUF6339"/>
</dbReference>
<dbReference type="AlphaFoldDB" id="A0A6H0UBE3"/>
<organism evidence="1 2">
    <name type="scientific">Pseudolactococcus raffinolactis</name>
    <dbReference type="NCBI Taxonomy" id="1366"/>
    <lineage>
        <taxon>Bacteria</taxon>
        <taxon>Bacillati</taxon>
        <taxon>Bacillota</taxon>
        <taxon>Bacilli</taxon>
        <taxon>Lactobacillales</taxon>
        <taxon>Streptococcaceae</taxon>
        <taxon>Pseudolactococcus</taxon>
    </lineage>
</organism>
<name>A0A6H0UBE3_9LACT</name>
<proteinExistence type="predicted"/>
<dbReference type="RefSeq" id="WP_167838223.1">
    <property type="nucleotide sequence ID" value="NZ_CP047616.1"/>
</dbReference>
<sequence length="273" mass="31768">MTKIRYCSEDFLTLYKANFEVEYLPLYLSGNKTEILSLFNDDIAFEGDLEFEYKRLYQSYEFDSGSEYIRENSKLVYSMLKGLTRTQATKEELWFTLINTVFIDYLMDYIRTIKGDKNVAQKIKNAIFFNHGNVRSLVVQHLAKYWWIGFRTYDEFNSSNPYWLTDFFTELDPSGKAVTFFASKFTNNPNFALGITEAVKISSEEGKVRNRKEAYSFINEHFNFVGGVRILDMMTREEVKSESLQVIEDLINGVVDVPLAKKKLILGSSSSYL</sequence>
<gene>
    <name evidence="1" type="ORF">GU336_00540</name>
</gene>
<reference evidence="1 2" key="1">
    <citation type="submission" date="2019-12" db="EMBL/GenBank/DDBJ databases">
        <title>Whole genome sequences of Lactococcus raffinolactis strains isolated from sewage.</title>
        <authorList>
            <person name="Ybazeta G."/>
            <person name="Ross M."/>
            <person name="Brabant-Kirwan D."/>
            <person name="Saleh M."/>
            <person name="Dillon J.A."/>
            <person name="Splinter K."/>
            <person name="Nokhbeh R."/>
        </authorList>
    </citation>
    <scope>NUCLEOTIDE SEQUENCE [LARGE SCALE GENOMIC DNA]</scope>
    <source>
        <strain evidence="1 2">Lr_19_5</strain>
    </source>
</reference>
<dbReference type="EMBL" id="CP047616">
    <property type="protein sequence ID" value="QIW52764.1"/>
    <property type="molecule type" value="Genomic_DNA"/>
</dbReference>
<accession>A0A6H0UBE3</accession>
<evidence type="ECO:0000313" key="1">
    <source>
        <dbReference type="EMBL" id="QIW52764.1"/>
    </source>
</evidence>
<protein>
    <submittedName>
        <fullName evidence="1">Uncharacterized protein</fullName>
    </submittedName>
</protein>
<dbReference type="Pfam" id="PF19866">
    <property type="entry name" value="DUF6339"/>
    <property type="match status" value="1"/>
</dbReference>
<dbReference type="Proteomes" id="UP000501945">
    <property type="component" value="Chromosome"/>
</dbReference>
<evidence type="ECO:0000313" key="2">
    <source>
        <dbReference type="Proteomes" id="UP000501945"/>
    </source>
</evidence>